<evidence type="ECO:0000259" key="1">
    <source>
        <dbReference type="Pfam" id="PF13768"/>
    </source>
</evidence>
<dbReference type="OrthoDB" id="1729737at2759"/>
<dbReference type="InterPro" id="IPR036465">
    <property type="entry name" value="vWFA_dom_sf"/>
</dbReference>
<dbReference type="PANTHER" id="PTHR45737:SF6">
    <property type="entry name" value="VON WILLEBRAND FACTOR A DOMAIN-CONTAINING PROTEIN 5A"/>
    <property type="match status" value="1"/>
</dbReference>
<reference evidence="2" key="1">
    <citation type="submission" date="2020-10" db="EMBL/GenBank/DDBJ databases">
        <authorList>
            <person name="Kusch S."/>
        </authorList>
    </citation>
    <scope>NUCLEOTIDE SEQUENCE</scope>
    <source>
        <strain evidence="2">SwB9</strain>
    </source>
</reference>
<dbReference type="EMBL" id="CAJHIA010000008">
    <property type="protein sequence ID" value="CAD6442633.1"/>
    <property type="molecule type" value="Genomic_DNA"/>
</dbReference>
<comment type="caution">
    <text evidence="2">The sequence shown here is derived from an EMBL/GenBank/DDBJ whole genome shotgun (WGS) entry which is preliminary data.</text>
</comment>
<sequence>MKIGIVLAGERVSVEITYIGELKQDVDGIHFSIPIWVAPRYILNSLVKHRSAADSVTSPIDHTIRTKIAVDVILPEGKIIEGIESPSHMIAVPIGAISTATQEVPKTNRASTNLPHIIAGLEEDFILAIKSNDEGITYALLETHSTISSHRALTVSFITQFSPQDSPSPSEIVFIADCNNNLKDDVPMLISALKVFFKSLPINVKFNICSYRTRIDFLWPQSKDYSSETLQEAMQYTATLRTSYGGIDTFKVIQATIESRLPEIPLEIILLTGRDVRKQIPLISYVGEQVEKAERHIRIFCLGVGNAILLSTIERISGVGNGLSQRVQSGKRLDTSVIHMLRGALNPHIGDATLEIKYAEDDGFELVDKVTDKFEILHSEHKDFNTSLPVPGSNSKDADVWETCCPQSSRLQIEYMVFLQALEQLYIFLYVQERYRETRYLLLYAARCLTGHQFSKFQFKCSQKKAQRFINLQPGRQWKTLKGPKNGRTTRQLLKLKASPRKKARHSKS</sequence>
<name>A0A8H2VQ36_9HELO</name>
<evidence type="ECO:0000313" key="3">
    <source>
        <dbReference type="Proteomes" id="UP000624404"/>
    </source>
</evidence>
<dbReference type="Gene3D" id="3.40.50.410">
    <property type="entry name" value="von Willebrand factor, type A domain"/>
    <property type="match status" value="1"/>
</dbReference>
<dbReference type="Proteomes" id="UP000624404">
    <property type="component" value="Unassembled WGS sequence"/>
</dbReference>
<dbReference type="SUPFAM" id="SSF53300">
    <property type="entry name" value="vWA-like"/>
    <property type="match status" value="1"/>
</dbReference>
<dbReference type="PANTHER" id="PTHR45737">
    <property type="entry name" value="VON WILLEBRAND FACTOR A DOMAIN-CONTAINING PROTEIN 5A"/>
    <property type="match status" value="1"/>
</dbReference>
<organism evidence="2 3">
    <name type="scientific">Sclerotinia trifoliorum</name>
    <dbReference type="NCBI Taxonomy" id="28548"/>
    <lineage>
        <taxon>Eukaryota</taxon>
        <taxon>Fungi</taxon>
        <taxon>Dikarya</taxon>
        <taxon>Ascomycota</taxon>
        <taxon>Pezizomycotina</taxon>
        <taxon>Leotiomycetes</taxon>
        <taxon>Helotiales</taxon>
        <taxon>Sclerotiniaceae</taxon>
        <taxon>Sclerotinia</taxon>
    </lineage>
</organism>
<proteinExistence type="predicted"/>
<gene>
    <name evidence="2" type="ORF">SCLTRI_LOCUS2414</name>
</gene>
<keyword evidence="3" id="KW-1185">Reference proteome</keyword>
<dbReference type="Pfam" id="PF13768">
    <property type="entry name" value="VWA_3"/>
    <property type="match status" value="1"/>
</dbReference>
<dbReference type="AlphaFoldDB" id="A0A8H2VQ36"/>
<accession>A0A8H2VQ36</accession>
<feature type="domain" description="VWFA" evidence="1">
    <location>
        <begin position="171"/>
        <end position="325"/>
    </location>
</feature>
<dbReference type="InterPro" id="IPR002035">
    <property type="entry name" value="VWF_A"/>
</dbReference>
<evidence type="ECO:0000313" key="2">
    <source>
        <dbReference type="EMBL" id="CAD6442633.1"/>
    </source>
</evidence>
<protein>
    <submittedName>
        <fullName evidence="2">Cd91da08-0666-4f78-bf6a-bc679b47c8d1</fullName>
    </submittedName>
</protein>